<dbReference type="EMBL" id="CP112866">
    <property type="protein sequence ID" value="UZW16451.1"/>
    <property type="molecule type" value="Genomic_DNA"/>
</dbReference>
<evidence type="ECO:0000256" key="1">
    <source>
        <dbReference type="SAM" id="MobiDB-lite"/>
    </source>
</evidence>
<sequence>MNAIQPATLPLSQLALPHPEHRPGPRPQALGSATDTSPADELDNPAALKKAFAERCNWQALATVLRGLLKEAVDTGQGDRHRDVEQLLSGRTLSVCEDSDYYQQHPLPPARSVVDLRTYLNGSGLPVPTRMDDLLALYQLATRHAQTHPLGNFSGALSWPLPLNTHDRQTIIDLLDEPGSTLPGLPLAARNKGVLGYLLADSDLANIDLKKTSNATEALLGSARAQALGKVIQSRLGGIATPASVNDYLLAAIQLSLDPESLGTPARNSVAGFDLGQRQHWGKPAVEVIERLSRHLVVHGRTTAAAADLAARVLLARVAPQHLVKDIPPSVTYGSIPWTQLTIAAARLEAQSPGRVLTMSYSEVLAAAESVDVDAALIQRIQRDALNDWAAVNGLLNTDPPPTDAQIRQRFITRQEHLQATAIALATPVPEREAMALELLRAQFPGVADSVFKAQSLVKASLREGRPARFPGEHSMLDIVMQGDTVVHDKAEHWVTNDPRIPIQAFCDKSASGKLTVADAFTERYRQAIATLEQGHAGLTRYLISTLPPQDRQNLEYGALEFFHTHEYKIGLDFSTKTLSKRGHTLDVKTTRNGQVNVYRIDTRAGTITQHNYLATRYSPPYAGLETRHASTLYKTVAFKPFEDEHTEHAREAIAASDTPQVFDSARTDYIAKVFARSLDLHNDDLLHHARGMNSYDLSAAGDDAVGEFLLNLIPLRSATVNFMHGHVADGLLDLGLDAIGLVTLGIGKAGQAGKAFAKGVTSVAGATKAARFLGTVAAEALNPLSGTGDLLRRTGALVRSGASVGRQAIHALRGASGSYDMLKAAGTQHGLAAVGSYRAGDLHLGGAAVFRKGQWHAYDAVKGLPYGAPLERFQPAVAATGADVRVLQSPSLLDYEVRVEPAGLRVKGLQANVYAGPGNKEYVKIDGRLYQSRLEDGQRVILHPTAGSASIAVRDLGGAGWEPSVTAQRLLGGQPDTLPKWKLDQNT</sequence>
<gene>
    <name evidence="2" type="ORF">OSC50_13665</name>
</gene>
<dbReference type="RefSeq" id="WP_266248996.1">
    <property type="nucleotide sequence ID" value="NZ_CP112866.1"/>
</dbReference>
<name>A0ABY6QBX7_9PSED</name>
<evidence type="ECO:0008006" key="4">
    <source>
        <dbReference type="Google" id="ProtNLM"/>
    </source>
</evidence>
<feature type="region of interest" description="Disordered" evidence="1">
    <location>
        <begin position="1"/>
        <end position="42"/>
    </location>
</feature>
<organism evidence="2 3">
    <name type="scientific">Pseudomonas quebecensis</name>
    <dbReference type="NCBI Taxonomy" id="2995174"/>
    <lineage>
        <taxon>Bacteria</taxon>
        <taxon>Pseudomonadati</taxon>
        <taxon>Pseudomonadota</taxon>
        <taxon>Gammaproteobacteria</taxon>
        <taxon>Pseudomonadales</taxon>
        <taxon>Pseudomonadaceae</taxon>
        <taxon>Pseudomonas</taxon>
    </lineage>
</organism>
<proteinExistence type="predicted"/>
<evidence type="ECO:0000313" key="3">
    <source>
        <dbReference type="Proteomes" id="UP001164116"/>
    </source>
</evidence>
<accession>A0ABY6QBX7</accession>
<evidence type="ECO:0000313" key="2">
    <source>
        <dbReference type="EMBL" id="UZW16451.1"/>
    </source>
</evidence>
<dbReference type="Proteomes" id="UP001164116">
    <property type="component" value="Chromosome"/>
</dbReference>
<protein>
    <recommendedName>
        <fullName evidence="4">Type III effector</fullName>
    </recommendedName>
</protein>
<keyword evidence="3" id="KW-1185">Reference proteome</keyword>
<reference evidence="2" key="1">
    <citation type="submission" date="2022-11" db="EMBL/GenBank/DDBJ databases">
        <title>Taxonomic description of a new Pseudomonas species.</title>
        <authorList>
            <person name="Tambong J.T."/>
        </authorList>
    </citation>
    <scope>NUCLEOTIDE SEQUENCE</scope>
    <source>
        <strain evidence="2">S1Bt42</strain>
    </source>
</reference>